<dbReference type="Proteomes" id="UP001377567">
    <property type="component" value="Unassembled WGS sequence"/>
</dbReference>
<accession>A0AAV5RX96</accession>
<dbReference type="PANTHER" id="PTHR44942:SF4">
    <property type="entry name" value="METHYLTRANSFERASE TYPE 11 DOMAIN-CONTAINING PROTEIN"/>
    <property type="match status" value="1"/>
</dbReference>
<evidence type="ECO:0000313" key="5">
    <source>
        <dbReference type="Proteomes" id="UP001377567"/>
    </source>
</evidence>
<proteinExistence type="predicted"/>
<dbReference type="SUPFAM" id="SSF53335">
    <property type="entry name" value="S-adenosyl-L-methionine-dependent methyltransferases"/>
    <property type="match status" value="1"/>
</dbReference>
<protein>
    <submittedName>
        <fullName evidence="4">Trans-aconitate 3-methyltransferase</fullName>
    </submittedName>
</protein>
<dbReference type="GO" id="GO:0032259">
    <property type="term" value="P:methylation"/>
    <property type="evidence" value="ECO:0007669"/>
    <property type="project" value="UniProtKB-KW"/>
</dbReference>
<evidence type="ECO:0000256" key="1">
    <source>
        <dbReference type="ARBA" id="ARBA00022603"/>
    </source>
</evidence>
<gene>
    <name evidence="4" type="ORF">DAKH74_026440</name>
</gene>
<keyword evidence="2" id="KW-0808">Transferase</keyword>
<dbReference type="InterPro" id="IPR051052">
    <property type="entry name" value="Diverse_substrate_MTase"/>
</dbReference>
<dbReference type="PANTHER" id="PTHR44942">
    <property type="entry name" value="METHYLTRANSF_11 DOMAIN-CONTAINING PROTEIN"/>
    <property type="match status" value="1"/>
</dbReference>
<dbReference type="CDD" id="cd02440">
    <property type="entry name" value="AdoMet_MTases"/>
    <property type="match status" value="1"/>
</dbReference>
<name>A0AAV5RX96_MAUHU</name>
<keyword evidence="1" id="KW-0489">Methyltransferase</keyword>
<evidence type="ECO:0000313" key="4">
    <source>
        <dbReference type="EMBL" id="GMM56028.1"/>
    </source>
</evidence>
<sequence>MSAFSNPAFGSDGYADARPDYPDSWYAHLHAYHDPQVTPRTLLDIGCGPGTATFQLARHFPEFSHITGADLSATMVATATSLNTADPARVSFRTAAYDEYPATPASYGAITAVECTHWFDFARFQQTAAEHLAPGGTLAVWGYIDPVVEGYPDIDALAAELLNGDAALGPYWQQPGRAILRGMLRDRHLDPALFTDIREADFVAGSAPPTERAQWPLLITRTTTLGGYAQYLATCSAYFSWRADPRNGGRPDPIEAMVAEVLRRHPELARDSPIQVTWNSFYKLGRRL</sequence>
<dbReference type="InterPro" id="IPR029063">
    <property type="entry name" value="SAM-dependent_MTases_sf"/>
</dbReference>
<dbReference type="GO" id="GO:0008168">
    <property type="term" value="F:methyltransferase activity"/>
    <property type="evidence" value="ECO:0007669"/>
    <property type="project" value="UniProtKB-KW"/>
</dbReference>
<dbReference type="EMBL" id="BTGD01000006">
    <property type="protein sequence ID" value="GMM56028.1"/>
    <property type="molecule type" value="Genomic_DNA"/>
</dbReference>
<organism evidence="4 5">
    <name type="scientific">Maudiozyma humilis</name>
    <name type="common">Sour dough yeast</name>
    <name type="synonym">Kazachstania humilis</name>
    <dbReference type="NCBI Taxonomy" id="51915"/>
    <lineage>
        <taxon>Eukaryota</taxon>
        <taxon>Fungi</taxon>
        <taxon>Dikarya</taxon>
        <taxon>Ascomycota</taxon>
        <taxon>Saccharomycotina</taxon>
        <taxon>Saccharomycetes</taxon>
        <taxon>Saccharomycetales</taxon>
        <taxon>Saccharomycetaceae</taxon>
        <taxon>Maudiozyma</taxon>
    </lineage>
</organism>
<feature type="domain" description="Methyltransferase" evidence="3">
    <location>
        <begin position="43"/>
        <end position="136"/>
    </location>
</feature>
<dbReference type="AlphaFoldDB" id="A0AAV5RX96"/>
<evidence type="ECO:0000259" key="3">
    <source>
        <dbReference type="Pfam" id="PF13649"/>
    </source>
</evidence>
<dbReference type="Gene3D" id="3.40.50.150">
    <property type="entry name" value="Vaccinia Virus protein VP39"/>
    <property type="match status" value="1"/>
</dbReference>
<dbReference type="InterPro" id="IPR041698">
    <property type="entry name" value="Methyltransf_25"/>
</dbReference>
<reference evidence="4 5" key="1">
    <citation type="journal article" date="2023" name="Elife">
        <title>Identification of key yeast species and microbe-microbe interactions impacting larval growth of Drosophila in the wild.</title>
        <authorList>
            <person name="Mure A."/>
            <person name="Sugiura Y."/>
            <person name="Maeda R."/>
            <person name="Honda K."/>
            <person name="Sakurai N."/>
            <person name="Takahashi Y."/>
            <person name="Watada M."/>
            <person name="Katoh T."/>
            <person name="Gotoh A."/>
            <person name="Gotoh Y."/>
            <person name="Taniguchi I."/>
            <person name="Nakamura K."/>
            <person name="Hayashi T."/>
            <person name="Katayama T."/>
            <person name="Uemura T."/>
            <person name="Hattori Y."/>
        </authorList>
    </citation>
    <scope>NUCLEOTIDE SEQUENCE [LARGE SCALE GENOMIC DNA]</scope>
    <source>
        <strain evidence="4 5">KH-74</strain>
    </source>
</reference>
<keyword evidence="5" id="KW-1185">Reference proteome</keyword>
<dbReference type="Pfam" id="PF13649">
    <property type="entry name" value="Methyltransf_25"/>
    <property type="match status" value="1"/>
</dbReference>
<comment type="caution">
    <text evidence="4">The sequence shown here is derived from an EMBL/GenBank/DDBJ whole genome shotgun (WGS) entry which is preliminary data.</text>
</comment>
<evidence type="ECO:0000256" key="2">
    <source>
        <dbReference type="ARBA" id="ARBA00022679"/>
    </source>
</evidence>